<evidence type="ECO:0000256" key="2">
    <source>
        <dbReference type="ARBA" id="ARBA00093774"/>
    </source>
</evidence>
<gene>
    <name evidence="5" type="ORF">CCHOA_07680</name>
</gene>
<accession>A0A3G6JAI8</accession>
<dbReference type="InterPro" id="IPR058644">
    <property type="entry name" value="Mtb12-like_C"/>
</dbReference>
<dbReference type="KEGG" id="ccho:CCHOA_07680"/>
<evidence type="ECO:0000313" key="5">
    <source>
        <dbReference type="EMBL" id="AZA13928.1"/>
    </source>
</evidence>
<name>A0A3G6JAI8_9CORY</name>
<keyword evidence="6" id="KW-1185">Reference proteome</keyword>
<evidence type="ECO:0000313" key="6">
    <source>
        <dbReference type="Proteomes" id="UP000269019"/>
    </source>
</evidence>
<sequence>MSGKPDEHFSSADLLPVTLVTGPGHWAWTRCQHSFAAVQQAKIVTHGAVRCKPNTHQYLGEMIEPVFASTYQRVIAGCVAAGALVLAGCSSDDDTTTASSVTASTAASAATSSSNAAPSTADVAIPTPEELNAVLQLATDPSAPIEQRVLTVQGGETAPELFDIMAQSKAESGAEFLVVPPVLPGYGPTSVLTVVKATLPDRDPQIASDVEFVYEDGHWKLAQVWACTLIVNAGLDQSQIPALCSNDPQAPAVDTQDLTPPPADAPAEEPAPAE</sequence>
<reference evidence="5 6" key="1">
    <citation type="submission" date="2018-11" db="EMBL/GenBank/DDBJ databases">
        <authorList>
            <person name="Kleinhagauer T."/>
            <person name="Glaeser S.P."/>
            <person name="Spergser J."/>
            <person name="Ruckert C."/>
            <person name="Kaempfer P."/>
            <person name="Busse H.-J."/>
        </authorList>
    </citation>
    <scope>NUCLEOTIDE SEQUENCE [LARGE SCALE GENOMIC DNA]</scope>
    <source>
        <strain evidence="5 6">200CH</strain>
    </source>
</reference>
<feature type="region of interest" description="Disordered" evidence="3">
    <location>
        <begin position="246"/>
        <end position="274"/>
    </location>
</feature>
<evidence type="ECO:0000259" key="4">
    <source>
        <dbReference type="Pfam" id="PF26580"/>
    </source>
</evidence>
<dbReference type="AlphaFoldDB" id="A0A3G6JAI8"/>
<dbReference type="Pfam" id="PF26580">
    <property type="entry name" value="Mtb12_C"/>
    <property type="match status" value="1"/>
</dbReference>
<feature type="domain" description="Low molecular weight antigen MTB12-like C-terminal" evidence="4">
    <location>
        <begin position="125"/>
        <end position="235"/>
    </location>
</feature>
<dbReference type="Proteomes" id="UP000269019">
    <property type="component" value="Chromosome"/>
</dbReference>
<organism evidence="5 6">
    <name type="scientific">Corynebacterium choanae</name>
    <dbReference type="NCBI Taxonomy" id="1862358"/>
    <lineage>
        <taxon>Bacteria</taxon>
        <taxon>Bacillati</taxon>
        <taxon>Actinomycetota</taxon>
        <taxon>Actinomycetes</taxon>
        <taxon>Mycobacteriales</taxon>
        <taxon>Corynebacteriaceae</taxon>
        <taxon>Corynebacterium</taxon>
    </lineage>
</organism>
<evidence type="ECO:0000256" key="1">
    <source>
        <dbReference type="ARBA" id="ARBA00022729"/>
    </source>
</evidence>
<evidence type="ECO:0000256" key="3">
    <source>
        <dbReference type="SAM" id="MobiDB-lite"/>
    </source>
</evidence>
<comment type="similarity">
    <text evidence="2">Belongs to the MTB12 family.</text>
</comment>
<protein>
    <recommendedName>
        <fullName evidence="4">Low molecular weight antigen MTB12-like C-terminal domain-containing protein</fullName>
    </recommendedName>
</protein>
<proteinExistence type="inferred from homology"/>
<dbReference type="EMBL" id="CP033896">
    <property type="protein sequence ID" value="AZA13928.1"/>
    <property type="molecule type" value="Genomic_DNA"/>
</dbReference>
<keyword evidence="1" id="KW-0732">Signal</keyword>